<proteinExistence type="predicted"/>
<protein>
    <submittedName>
        <fullName evidence="1">(African queen) hypothetical protein</fullName>
    </submittedName>
</protein>
<keyword evidence="2" id="KW-1185">Reference proteome</keyword>
<name>A0A8J2R590_9NEOP</name>
<accession>A0A8J2R590</accession>
<gene>
    <name evidence="1" type="ORF">DCHRY22_LOCUS15515</name>
</gene>
<dbReference type="EMBL" id="CAKASE010000083">
    <property type="protein sequence ID" value="CAG9585022.1"/>
    <property type="molecule type" value="Genomic_DNA"/>
</dbReference>
<dbReference type="AlphaFoldDB" id="A0A8J2R590"/>
<organism evidence="1 2">
    <name type="scientific">Danaus chrysippus</name>
    <name type="common">African queen</name>
    <dbReference type="NCBI Taxonomy" id="151541"/>
    <lineage>
        <taxon>Eukaryota</taxon>
        <taxon>Metazoa</taxon>
        <taxon>Ecdysozoa</taxon>
        <taxon>Arthropoda</taxon>
        <taxon>Hexapoda</taxon>
        <taxon>Insecta</taxon>
        <taxon>Pterygota</taxon>
        <taxon>Neoptera</taxon>
        <taxon>Endopterygota</taxon>
        <taxon>Lepidoptera</taxon>
        <taxon>Glossata</taxon>
        <taxon>Ditrysia</taxon>
        <taxon>Papilionoidea</taxon>
        <taxon>Nymphalidae</taxon>
        <taxon>Danainae</taxon>
        <taxon>Danaini</taxon>
        <taxon>Danaina</taxon>
        <taxon>Danaus</taxon>
        <taxon>Anosia</taxon>
    </lineage>
</organism>
<evidence type="ECO:0000313" key="1">
    <source>
        <dbReference type="EMBL" id="CAG9585022.1"/>
    </source>
</evidence>
<sequence>MANYIGIMEADVDGLVTPHHTTPQRSKDIPSFSRTFPAYFAASVSRHAFKTQDASSASAAGCPLRPVTAIRQHGADRGSGLERLRLTSERSFPQTQGDLSHSDICIYDYQHNRGLRKKLIGLSRLTCEDEQHHDRDDHVVMETFADQKYLSVSCHIIYNELINNKSLVLDYT</sequence>
<reference evidence="1" key="1">
    <citation type="submission" date="2021-09" db="EMBL/GenBank/DDBJ databases">
        <authorList>
            <person name="Martin H S."/>
        </authorList>
    </citation>
    <scope>NUCLEOTIDE SEQUENCE</scope>
</reference>
<evidence type="ECO:0000313" key="2">
    <source>
        <dbReference type="Proteomes" id="UP000789524"/>
    </source>
</evidence>
<dbReference type="Proteomes" id="UP000789524">
    <property type="component" value="Unassembled WGS sequence"/>
</dbReference>
<comment type="caution">
    <text evidence="1">The sequence shown here is derived from an EMBL/GenBank/DDBJ whole genome shotgun (WGS) entry which is preliminary data.</text>
</comment>